<dbReference type="CDD" id="cd04496">
    <property type="entry name" value="SSB_OBF"/>
    <property type="match status" value="1"/>
</dbReference>
<dbReference type="PIRSF" id="PIRSF002070">
    <property type="entry name" value="SSB"/>
    <property type="match status" value="1"/>
</dbReference>
<proteinExistence type="predicted"/>
<dbReference type="PATRIC" id="fig|867902.3.peg.1954"/>
<dbReference type="AlphaFoldDB" id="I4A2G1"/>
<dbReference type="HOGENOM" id="CLU_078758_2_3_10"/>
<evidence type="ECO:0000256" key="2">
    <source>
        <dbReference type="PIRNR" id="PIRNR002070"/>
    </source>
</evidence>
<organism evidence="5 6">
    <name type="scientific">Ornithobacterium rhinotracheale (strain ATCC 51463 / DSM 15997 / CCUG 23171 / CIP 104009 / LMG 9086)</name>
    <dbReference type="NCBI Taxonomy" id="867902"/>
    <lineage>
        <taxon>Bacteria</taxon>
        <taxon>Pseudomonadati</taxon>
        <taxon>Bacteroidota</taxon>
        <taxon>Flavobacteriia</taxon>
        <taxon>Flavobacteriales</taxon>
        <taxon>Weeksellaceae</taxon>
        <taxon>Ornithobacterium</taxon>
    </lineage>
</organism>
<dbReference type="EMBL" id="CP003283">
    <property type="protein sequence ID" value="AFL98145.1"/>
    <property type="molecule type" value="Genomic_DNA"/>
</dbReference>
<keyword evidence="1 2" id="KW-0238">DNA-binding</keyword>
<dbReference type="Proteomes" id="UP000006051">
    <property type="component" value="Chromosome"/>
</dbReference>
<dbReference type="InterPro" id="IPR000424">
    <property type="entry name" value="Primosome_PriB/ssb"/>
</dbReference>
<dbReference type="GO" id="GO:0003697">
    <property type="term" value="F:single-stranded DNA binding"/>
    <property type="evidence" value="ECO:0007669"/>
    <property type="project" value="InterPro"/>
</dbReference>
<protein>
    <recommendedName>
        <fullName evidence="2 3">Single-stranded DNA-binding protein</fullName>
    </recommendedName>
</protein>
<sequence>MNITGRLTRDAEVKALPNDRKVVNFSIAVNDHYRNKQGEDIQQTAFFDCAYWQGTNVAKILTKGALVELTGRVSARAWLSKDGEPKAGLNFHTSKIKLHARGQRQNTETNNGEGTPQPIEETEDDLPF</sequence>
<dbReference type="InterPro" id="IPR011344">
    <property type="entry name" value="ssDNA-bd"/>
</dbReference>
<dbReference type="NCBIfam" id="TIGR00621">
    <property type="entry name" value="ssb"/>
    <property type="match status" value="1"/>
</dbReference>
<evidence type="ECO:0000313" key="5">
    <source>
        <dbReference type="EMBL" id="AFL98145.1"/>
    </source>
</evidence>
<dbReference type="Pfam" id="PF00436">
    <property type="entry name" value="SSB"/>
    <property type="match status" value="1"/>
</dbReference>
<dbReference type="GeneID" id="71570054"/>
<feature type="compositionally biased region" description="Polar residues" evidence="4">
    <location>
        <begin position="103"/>
        <end position="114"/>
    </location>
</feature>
<evidence type="ECO:0000256" key="4">
    <source>
        <dbReference type="SAM" id="MobiDB-lite"/>
    </source>
</evidence>
<evidence type="ECO:0000313" key="6">
    <source>
        <dbReference type="Proteomes" id="UP000006051"/>
    </source>
</evidence>
<evidence type="ECO:0000256" key="1">
    <source>
        <dbReference type="ARBA" id="ARBA00023125"/>
    </source>
</evidence>
<dbReference type="GO" id="GO:0006260">
    <property type="term" value="P:DNA replication"/>
    <property type="evidence" value="ECO:0007669"/>
    <property type="project" value="InterPro"/>
</dbReference>
<dbReference type="eggNOG" id="COG0629">
    <property type="taxonomic scope" value="Bacteria"/>
</dbReference>
<dbReference type="Gene3D" id="2.40.50.140">
    <property type="entry name" value="Nucleic acid-binding proteins"/>
    <property type="match status" value="1"/>
</dbReference>
<gene>
    <name evidence="5" type="ordered locus">Ornrh_2006</name>
</gene>
<keyword evidence="6" id="KW-1185">Reference proteome</keyword>
<dbReference type="InterPro" id="IPR012340">
    <property type="entry name" value="NA-bd_OB-fold"/>
</dbReference>
<dbReference type="RefSeq" id="WP_014791666.1">
    <property type="nucleotide sequence ID" value="NC_018016.1"/>
</dbReference>
<name>I4A2G1_ORNRL</name>
<reference evidence="5 6" key="1">
    <citation type="submission" date="2012-06" db="EMBL/GenBank/DDBJ databases">
        <title>The complete genome of Ornithobacterium rhinotracheale DSM 15997.</title>
        <authorList>
            <consortium name="US DOE Joint Genome Institute (JGI-PGF)"/>
            <person name="Lucas S."/>
            <person name="Copeland A."/>
            <person name="Lapidus A."/>
            <person name="Goodwin L."/>
            <person name="Pitluck S."/>
            <person name="Peters L."/>
            <person name="Mikhailova N."/>
            <person name="Teshima H."/>
            <person name="Kyrpides N."/>
            <person name="Mavromatis K."/>
            <person name="Pagani I."/>
            <person name="Ivanova N."/>
            <person name="Ovchinnikova G."/>
            <person name="Zeytun A."/>
            <person name="Detter J.C."/>
            <person name="Han C."/>
            <person name="Land M."/>
            <person name="Hauser L."/>
            <person name="Markowitz V."/>
            <person name="Cheng J.-F."/>
            <person name="Hugenholtz P."/>
            <person name="Woyke T."/>
            <person name="Wu D."/>
            <person name="Lang E."/>
            <person name="Kopitz M."/>
            <person name="Brambilla E."/>
            <person name="Klenk H.-P."/>
            <person name="Eisen J.A."/>
        </authorList>
    </citation>
    <scope>NUCLEOTIDE SEQUENCE [LARGE SCALE GENOMIC DNA]</scope>
    <source>
        <strain evidence="6">ATCC 51463 / DSM 15997 / CCUG 23171 / LMG 9086</strain>
    </source>
</reference>
<dbReference type="KEGG" id="orh:Ornrh_2006"/>
<dbReference type="GeneID" id="97258605"/>
<accession>I4A2G1</accession>
<dbReference type="SUPFAM" id="SSF50249">
    <property type="entry name" value="Nucleic acid-binding proteins"/>
    <property type="match status" value="1"/>
</dbReference>
<feature type="region of interest" description="Disordered" evidence="4">
    <location>
        <begin position="97"/>
        <end position="128"/>
    </location>
</feature>
<dbReference type="PROSITE" id="PS50935">
    <property type="entry name" value="SSB"/>
    <property type="match status" value="1"/>
</dbReference>
<evidence type="ECO:0000256" key="3">
    <source>
        <dbReference type="RuleBase" id="RU000524"/>
    </source>
</evidence>
<dbReference type="STRING" id="867902.Ornrh_2006"/>